<organism evidence="9 10">
    <name type="scientific">Panaeolus cyanescens</name>
    <dbReference type="NCBI Taxonomy" id="181874"/>
    <lineage>
        <taxon>Eukaryota</taxon>
        <taxon>Fungi</taxon>
        <taxon>Dikarya</taxon>
        <taxon>Basidiomycota</taxon>
        <taxon>Agaricomycotina</taxon>
        <taxon>Agaricomycetes</taxon>
        <taxon>Agaricomycetidae</taxon>
        <taxon>Agaricales</taxon>
        <taxon>Agaricineae</taxon>
        <taxon>Galeropsidaceae</taxon>
        <taxon>Panaeolus</taxon>
    </lineage>
</organism>
<dbReference type="GO" id="GO:0004089">
    <property type="term" value="F:carbonate dehydratase activity"/>
    <property type="evidence" value="ECO:0007669"/>
    <property type="project" value="UniProtKB-UniRule"/>
</dbReference>
<comment type="caution">
    <text evidence="9">The sequence shown here is derived from an EMBL/GenBank/DDBJ whole genome shotgun (WGS) entry which is preliminary data.</text>
</comment>
<dbReference type="GO" id="GO:0034599">
    <property type="term" value="P:cellular response to oxidative stress"/>
    <property type="evidence" value="ECO:0007669"/>
    <property type="project" value="TreeGrafter"/>
</dbReference>
<dbReference type="STRING" id="181874.A0A409W0F8"/>
<dbReference type="EMBL" id="NHTK01005890">
    <property type="protein sequence ID" value="PPQ71994.1"/>
    <property type="molecule type" value="Genomic_DNA"/>
</dbReference>
<proteinExistence type="inferred from homology"/>
<dbReference type="PANTHER" id="PTHR11002:SF76">
    <property type="entry name" value="CARBONIC ANHYDRASE"/>
    <property type="match status" value="1"/>
</dbReference>
<dbReference type="GO" id="GO:0071244">
    <property type="term" value="P:cellular response to carbon dioxide"/>
    <property type="evidence" value="ECO:0007669"/>
    <property type="project" value="TreeGrafter"/>
</dbReference>
<evidence type="ECO:0000256" key="6">
    <source>
        <dbReference type="ARBA" id="ARBA00048348"/>
    </source>
</evidence>
<dbReference type="Gene3D" id="3.40.1050.10">
    <property type="entry name" value="Carbonic anhydrase"/>
    <property type="match status" value="1"/>
</dbReference>
<dbReference type="SUPFAM" id="SSF53056">
    <property type="entry name" value="beta-carbonic anhydrase, cab"/>
    <property type="match status" value="1"/>
</dbReference>
<comment type="function">
    <text evidence="8">Reversible hydration of carbon dioxide.</text>
</comment>
<evidence type="ECO:0000256" key="4">
    <source>
        <dbReference type="ARBA" id="ARBA00022833"/>
    </source>
</evidence>
<dbReference type="CDD" id="cd00883">
    <property type="entry name" value="beta_CA_cladeA"/>
    <property type="match status" value="1"/>
</dbReference>
<dbReference type="SMART" id="SM00947">
    <property type="entry name" value="Pro_CA"/>
    <property type="match status" value="1"/>
</dbReference>
<keyword evidence="3 7" id="KW-0479">Metal-binding</keyword>
<dbReference type="PANTHER" id="PTHR11002">
    <property type="entry name" value="CARBONIC ANHYDRASE"/>
    <property type="match status" value="1"/>
</dbReference>
<dbReference type="InterPro" id="IPR001765">
    <property type="entry name" value="Carbonic_anhydrase"/>
</dbReference>
<keyword evidence="5 8" id="KW-0456">Lyase</keyword>
<dbReference type="EC" id="4.2.1.1" evidence="2 8"/>
<evidence type="ECO:0000256" key="3">
    <source>
        <dbReference type="ARBA" id="ARBA00022723"/>
    </source>
</evidence>
<evidence type="ECO:0000256" key="5">
    <source>
        <dbReference type="ARBA" id="ARBA00023239"/>
    </source>
</evidence>
<gene>
    <name evidence="9" type="ORF">CVT24_008264</name>
</gene>
<sequence>MDINNPAKRLLRSNEEWAKEVQFLEPNFFKESAKGQTPHTLWIGCSDSRVPESVITAARPGDIFVQRNIANQFHVDDVNALAVLKYAVEDLKVDNIVVVGHTECGGAKACLAAASVAGFNPTRPIATIPNQPVESALNVWLAPLTRLAAFFKLTTANPKALNTLIDENVKAQVDALARTATVLNVWGDARRDFWIHGWVYDLSTGRLRDLNVSKGPPHGGRAPNHVGGDGGVHRQYLYQVFGALRG</sequence>
<dbReference type="OrthoDB" id="10248475at2759"/>
<dbReference type="AlphaFoldDB" id="A0A409W0F8"/>
<feature type="binding site" evidence="7">
    <location>
        <position position="45"/>
    </location>
    <ligand>
        <name>Zn(2+)</name>
        <dbReference type="ChEBI" id="CHEBI:29105"/>
    </ligand>
</feature>
<evidence type="ECO:0000313" key="10">
    <source>
        <dbReference type="Proteomes" id="UP000284842"/>
    </source>
</evidence>
<evidence type="ECO:0000313" key="9">
    <source>
        <dbReference type="EMBL" id="PPQ71994.1"/>
    </source>
</evidence>
<evidence type="ECO:0000256" key="2">
    <source>
        <dbReference type="ARBA" id="ARBA00012925"/>
    </source>
</evidence>
<reference evidence="9 10" key="1">
    <citation type="journal article" date="2018" name="Evol. Lett.">
        <title>Horizontal gene cluster transfer increased hallucinogenic mushroom diversity.</title>
        <authorList>
            <person name="Reynolds H.T."/>
            <person name="Vijayakumar V."/>
            <person name="Gluck-Thaler E."/>
            <person name="Korotkin H.B."/>
            <person name="Matheny P.B."/>
            <person name="Slot J.C."/>
        </authorList>
    </citation>
    <scope>NUCLEOTIDE SEQUENCE [LARGE SCALE GENOMIC DNA]</scope>
    <source>
        <strain evidence="9 10">2629</strain>
    </source>
</reference>
<keyword evidence="10" id="KW-1185">Reference proteome</keyword>
<dbReference type="Pfam" id="PF00484">
    <property type="entry name" value="Pro_CA"/>
    <property type="match status" value="1"/>
</dbReference>
<evidence type="ECO:0000256" key="7">
    <source>
        <dbReference type="PIRSR" id="PIRSR601765-1"/>
    </source>
</evidence>
<dbReference type="InterPro" id="IPR036874">
    <property type="entry name" value="Carbonic_anhydrase_sf"/>
</dbReference>
<accession>A0A409W0F8</accession>
<dbReference type="FunCoup" id="A0A409W0F8">
    <property type="interactions" value="221"/>
</dbReference>
<comment type="catalytic activity">
    <reaction evidence="6 8">
        <text>hydrogencarbonate + H(+) = CO2 + H2O</text>
        <dbReference type="Rhea" id="RHEA:10748"/>
        <dbReference type="ChEBI" id="CHEBI:15377"/>
        <dbReference type="ChEBI" id="CHEBI:15378"/>
        <dbReference type="ChEBI" id="CHEBI:16526"/>
        <dbReference type="ChEBI" id="CHEBI:17544"/>
        <dbReference type="EC" id="4.2.1.1"/>
    </reaction>
</comment>
<feature type="binding site" evidence="7">
    <location>
        <position position="101"/>
    </location>
    <ligand>
        <name>Zn(2+)</name>
        <dbReference type="ChEBI" id="CHEBI:29105"/>
    </ligand>
</feature>
<keyword evidence="4 7" id="KW-0862">Zinc</keyword>
<evidence type="ECO:0000256" key="1">
    <source>
        <dbReference type="ARBA" id="ARBA00006217"/>
    </source>
</evidence>
<protein>
    <recommendedName>
        <fullName evidence="2 8">Carbonic anhydrase</fullName>
        <ecNumber evidence="2 8">4.2.1.1</ecNumber>
    </recommendedName>
    <alternativeName>
        <fullName evidence="8">Carbonate dehydratase</fullName>
    </alternativeName>
</protein>
<feature type="binding site" evidence="7">
    <location>
        <position position="47"/>
    </location>
    <ligand>
        <name>Zn(2+)</name>
        <dbReference type="ChEBI" id="CHEBI:29105"/>
    </ligand>
</feature>
<evidence type="ECO:0000256" key="8">
    <source>
        <dbReference type="RuleBase" id="RU003956"/>
    </source>
</evidence>
<dbReference type="GO" id="GO:0008270">
    <property type="term" value="F:zinc ion binding"/>
    <property type="evidence" value="ECO:0007669"/>
    <property type="project" value="UniProtKB-UniRule"/>
</dbReference>
<comment type="cofactor">
    <cofactor evidence="7">
        <name>Zn(2+)</name>
        <dbReference type="ChEBI" id="CHEBI:29105"/>
    </cofactor>
    <text evidence="7">Binds 1 zinc ion per subunit.</text>
</comment>
<dbReference type="InParanoid" id="A0A409W0F8"/>
<dbReference type="Proteomes" id="UP000284842">
    <property type="component" value="Unassembled WGS sequence"/>
</dbReference>
<comment type="similarity">
    <text evidence="1 8">Belongs to the beta-class carbonic anhydrase family.</text>
</comment>
<feature type="binding site" evidence="7">
    <location>
        <position position="104"/>
    </location>
    <ligand>
        <name>Zn(2+)</name>
        <dbReference type="ChEBI" id="CHEBI:29105"/>
    </ligand>
</feature>
<name>A0A409W0F8_9AGAR</name>